<evidence type="ECO:0000313" key="2">
    <source>
        <dbReference type="Proteomes" id="UP001428341"/>
    </source>
</evidence>
<evidence type="ECO:0000313" key="1">
    <source>
        <dbReference type="EMBL" id="KAK9186724.1"/>
    </source>
</evidence>
<organism evidence="1 2">
    <name type="scientific">Citrus x changshan-huyou</name>
    <dbReference type="NCBI Taxonomy" id="2935761"/>
    <lineage>
        <taxon>Eukaryota</taxon>
        <taxon>Viridiplantae</taxon>
        <taxon>Streptophyta</taxon>
        <taxon>Embryophyta</taxon>
        <taxon>Tracheophyta</taxon>
        <taxon>Spermatophyta</taxon>
        <taxon>Magnoliopsida</taxon>
        <taxon>eudicotyledons</taxon>
        <taxon>Gunneridae</taxon>
        <taxon>Pentapetalae</taxon>
        <taxon>rosids</taxon>
        <taxon>malvids</taxon>
        <taxon>Sapindales</taxon>
        <taxon>Rutaceae</taxon>
        <taxon>Aurantioideae</taxon>
        <taxon>Citrus</taxon>
    </lineage>
</organism>
<dbReference type="PANTHER" id="PTHR47673">
    <property type="entry name" value="ARM REPEAT SUPERFAMILY PROTEIN"/>
    <property type="match status" value="1"/>
</dbReference>
<accession>A0AAP0QF51</accession>
<dbReference type="EMBL" id="JBCGBO010000007">
    <property type="protein sequence ID" value="KAK9186724.1"/>
    <property type="molecule type" value="Genomic_DNA"/>
</dbReference>
<gene>
    <name evidence="1" type="ORF">WN944_018112</name>
</gene>
<dbReference type="Proteomes" id="UP001428341">
    <property type="component" value="Unassembled WGS sequence"/>
</dbReference>
<dbReference type="InterPro" id="IPR016024">
    <property type="entry name" value="ARM-type_fold"/>
</dbReference>
<keyword evidence="2" id="KW-1185">Reference proteome</keyword>
<dbReference type="Gene3D" id="1.25.10.10">
    <property type="entry name" value="Leucine-rich Repeat Variant"/>
    <property type="match status" value="1"/>
</dbReference>
<name>A0AAP0QF51_9ROSI</name>
<dbReference type="PANTHER" id="PTHR47673:SF1">
    <property type="entry name" value="ARM REPEAT SUPERFAMILY PROTEIN"/>
    <property type="match status" value="1"/>
</dbReference>
<dbReference type="InterPro" id="IPR011989">
    <property type="entry name" value="ARM-like"/>
</dbReference>
<evidence type="ECO:0008006" key="3">
    <source>
        <dbReference type="Google" id="ProtNLM"/>
    </source>
</evidence>
<sequence>MPKQKEREGFWFHFVYGVNYDSIWAWAGSGSTSDGLALGSMTKGNLVTSFGFLTSLRETGTGASPRVEEAPLKFQNELGKRLSFHHAHASIPAYHYDLALEQDAERKIGWLLKLLFAGTAAAVGYQFFPYMGDNLMQQSVSLLKVKDPLFKRMGASRLTRFAIDDERRMKIVEIGGAQELVNMLGAAKDDRTRKEALKALAALSHSDEAAGALHHAGVISVIKSTPDSLNDAEVEKYKSSLLKRFQDLRYDIPS</sequence>
<reference evidence="1 2" key="1">
    <citation type="submission" date="2024-05" db="EMBL/GenBank/DDBJ databases">
        <title>Haplotype-resolved chromosome-level genome assembly of Huyou (Citrus changshanensis).</title>
        <authorList>
            <person name="Miao C."/>
            <person name="Chen W."/>
            <person name="Wu Y."/>
            <person name="Wang L."/>
            <person name="Zhao S."/>
            <person name="Grierson D."/>
            <person name="Xu C."/>
            <person name="Chen K."/>
        </authorList>
    </citation>
    <scope>NUCLEOTIDE SEQUENCE [LARGE SCALE GENOMIC DNA]</scope>
    <source>
        <strain evidence="1">01-14</strain>
        <tissue evidence="1">Leaf</tissue>
    </source>
</reference>
<comment type="caution">
    <text evidence="1">The sequence shown here is derived from an EMBL/GenBank/DDBJ whole genome shotgun (WGS) entry which is preliminary data.</text>
</comment>
<proteinExistence type="predicted"/>
<dbReference type="SUPFAM" id="SSF48371">
    <property type="entry name" value="ARM repeat"/>
    <property type="match status" value="1"/>
</dbReference>
<dbReference type="AlphaFoldDB" id="A0AAP0QF51"/>
<protein>
    <recommendedName>
        <fullName evidence="3">ARM repeat superfamily protein</fullName>
    </recommendedName>
</protein>